<protein>
    <submittedName>
        <fullName evidence="1">Uncharacterized protein</fullName>
    </submittedName>
</protein>
<evidence type="ECO:0000313" key="2">
    <source>
        <dbReference type="Proteomes" id="UP000283589"/>
    </source>
</evidence>
<organism evidence="1 2">
    <name type="scientific">Butyricimonas virosa</name>
    <dbReference type="NCBI Taxonomy" id="544645"/>
    <lineage>
        <taxon>Bacteria</taxon>
        <taxon>Pseudomonadati</taxon>
        <taxon>Bacteroidota</taxon>
        <taxon>Bacteroidia</taxon>
        <taxon>Bacteroidales</taxon>
        <taxon>Odoribacteraceae</taxon>
        <taxon>Butyricimonas</taxon>
    </lineage>
</organism>
<accession>A0A412X1T2</accession>
<comment type="caution">
    <text evidence="1">The sequence shown here is derived from an EMBL/GenBank/DDBJ whole genome shotgun (WGS) entry which is preliminary data.</text>
</comment>
<dbReference type="AlphaFoldDB" id="A0A412X1T2"/>
<name>A0A412X1T2_9BACT</name>
<reference evidence="1 2" key="1">
    <citation type="submission" date="2018-08" db="EMBL/GenBank/DDBJ databases">
        <title>A genome reference for cultivated species of the human gut microbiota.</title>
        <authorList>
            <person name="Zou Y."/>
            <person name="Xue W."/>
            <person name="Luo G."/>
        </authorList>
    </citation>
    <scope>NUCLEOTIDE SEQUENCE [LARGE SCALE GENOMIC DNA]</scope>
    <source>
        <strain evidence="1 2">AF14-49</strain>
    </source>
</reference>
<dbReference type="EMBL" id="QRZA01000008">
    <property type="protein sequence ID" value="RGV34361.1"/>
    <property type="molecule type" value="Genomic_DNA"/>
</dbReference>
<evidence type="ECO:0000313" key="1">
    <source>
        <dbReference type="EMBL" id="RGV34361.1"/>
    </source>
</evidence>
<gene>
    <name evidence="1" type="ORF">DWW18_08590</name>
</gene>
<proteinExistence type="predicted"/>
<dbReference type="RefSeq" id="WP_118259992.1">
    <property type="nucleotide sequence ID" value="NZ_CALBWO010000029.1"/>
</dbReference>
<dbReference type="STRING" id="1121130.GCA_000519105_00578"/>
<sequence length="209" mass="22907">MAIHDSVLLGAMSQSVDNLTMCVCRKLRIVRHKAKHVTNPRTDKQRVQRAKMKATIELAQAFAPIAKIGFPAMAAGQIGYNGFVSANLQAVTVDEGFVATVDYSKLACSSDLKLRTPKVTATLADKSITFTQESQEASSWANRDDQVYAVVYEKALNEVEMVKLRERGENGVTSFALPEDWTAAEVLVYAFATTVAGRRTSRTLAISME</sequence>
<dbReference type="Proteomes" id="UP000283589">
    <property type="component" value="Unassembled WGS sequence"/>
</dbReference>
<dbReference type="InterPro" id="IPR046233">
    <property type="entry name" value="DUF6266"/>
</dbReference>
<dbReference type="Pfam" id="PF19781">
    <property type="entry name" value="DUF6266"/>
    <property type="match status" value="1"/>
</dbReference>